<protein>
    <submittedName>
        <fullName evidence="2">YcaO-like family protein</fullName>
    </submittedName>
</protein>
<dbReference type="Pfam" id="PF02624">
    <property type="entry name" value="YcaO"/>
    <property type="match status" value="1"/>
</dbReference>
<dbReference type="PANTHER" id="PTHR37809">
    <property type="entry name" value="RIBOSOMAL PROTEIN S12 METHYLTHIOTRANSFERASE ACCESSORY FACTOR YCAO"/>
    <property type="match status" value="1"/>
</dbReference>
<sequence length="387" mass="42029">MHKTYFRGTHRVRHPEATWAAIAPHIHEYGISRLANVTDLDIVGIPVYMAVRPMARTLTVAQGKGADPLAAKVSAAMEAIEMWHAEHAVPDATATAVPATELHLPYRVSDLATTVRGIGTDSMVLDWIPATDFSRDLSTYVPRSAVVMDWRPPPRWTPLALPSTSNGLASGNTRAEACIHAMLEVIERDCTAQLSLIPQRERTRINPATVTDPTVVDLIGKLRAAGAWFELVIAATQWPVWCFACYLWLPDAPVIAAGSGAHTDPGVALSRAITEAAQSRLTTIVGTRDDINPKSYTRSAAPLHPPEDPDDQSTLLSWQTMIDSGPVHRFNDDHTEAAWLAALIADNSGHSPLIVDLADGSDFAVVKVLCPNLQFRTRHQIPRPGAA</sequence>
<accession>A0A849C6Z3</accession>
<dbReference type="PROSITE" id="PS51664">
    <property type="entry name" value="YCAO"/>
    <property type="match status" value="1"/>
</dbReference>
<comment type="caution">
    <text evidence="2">The sequence shown here is derived from an EMBL/GenBank/DDBJ whole genome shotgun (WGS) entry which is preliminary data.</text>
</comment>
<proteinExistence type="predicted"/>
<gene>
    <name evidence="2" type="ORF">HLB23_02460</name>
</gene>
<dbReference type="Proteomes" id="UP000586827">
    <property type="component" value="Unassembled WGS sequence"/>
</dbReference>
<dbReference type="PANTHER" id="PTHR37809:SF1">
    <property type="entry name" value="RIBOSOMAL PROTEIN S12 METHYLTHIOTRANSFERASE ACCESSORY FACTOR YCAO"/>
    <property type="match status" value="1"/>
</dbReference>
<reference evidence="2 3" key="1">
    <citation type="submission" date="2020-05" db="EMBL/GenBank/DDBJ databases">
        <title>MicrobeNet Type strains.</title>
        <authorList>
            <person name="Nicholson A.C."/>
        </authorList>
    </citation>
    <scope>NUCLEOTIDE SEQUENCE [LARGE SCALE GENOMIC DNA]</scope>
    <source>
        <strain evidence="2 3">JCM 3224</strain>
    </source>
</reference>
<evidence type="ECO:0000259" key="1">
    <source>
        <dbReference type="PROSITE" id="PS51664"/>
    </source>
</evidence>
<organism evidence="2 3">
    <name type="scientific">Nocardia uniformis</name>
    <dbReference type="NCBI Taxonomy" id="53432"/>
    <lineage>
        <taxon>Bacteria</taxon>
        <taxon>Bacillati</taxon>
        <taxon>Actinomycetota</taxon>
        <taxon>Actinomycetes</taxon>
        <taxon>Mycobacteriales</taxon>
        <taxon>Nocardiaceae</taxon>
        <taxon>Nocardia</taxon>
    </lineage>
</organism>
<keyword evidence="3" id="KW-1185">Reference proteome</keyword>
<dbReference type="InterPro" id="IPR003776">
    <property type="entry name" value="YcaO-like_dom"/>
</dbReference>
<dbReference type="Gene3D" id="3.30.40.250">
    <property type="match status" value="1"/>
</dbReference>
<evidence type="ECO:0000313" key="3">
    <source>
        <dbReference type="Proteomes" id="UP000586827"/>
    </source>
</evidence>
<feature type="domain" description="YcaO" evidence="1">
    <location>
        <begin position="63"/>
        <end position="387"/>
    </location>
</feature>
<name>A0A849C6Z3_9NOCA</name>
<dbReference type="Gene3D" id="3.30.1330.230">
    <property type="match status" value="1"/>
</dbReference>
<dbReference type="NCBIfam" id="TIGR00702">
    <property type="entry name" value="YcaO-type kinase domain"/>
    <property type="match status" value="1"/>
</dbReference>
<dbReference type="Gene3D" id="3.30.160.660">
    <property type="match status" value="1"/>
</dbReference>
<evidence type="ECO:0000313" key="2">
    <source>
        <dbReference type="EMBL" id="NNH68751.1"/>
    </source>
</evidence>
<dbReference type="EMBL" id="JABELX010000001">
    <property type="protein sequence ID" value="NNH68751.1"/>
    <property type="molecule type" value="Genomic_DNA"/>
</dbReference>
<dbReference type="AlphaFoldDB" id="A0A849C6Z3"/>